<name>A0A372GDJ7_9ACTN</name>
<accession>A0A372GDJ7</accession>
<protein>
    <submittedName>
        <fullName evidence="2">Uncharacterized protein</fullName>
    </submittedName>
</protein>
<proteinExistence type="predicted"/>
<reference evidence="2 3" key="1">
    <citation type="submission" date="2018-08" db="EMBL/GenBank/DDBJ databases">
        <title>Actinomadura spongicola sp. nov., isolated from marine sponge Leucetta chagosensis.</title>
        <authorList>
            <person name="Li L."/>
            <person name="Lin H.W."/>
        </authorList>
    </citation>
    <scope>NUCLEOTIDE SEQUENCE [LARGE SCALE GENOMIC DNA]</scope>
    <source>
        <strain evidence="2 3">LHW52907</strain>
    </source>
</reference>
<keyword evidence="3" id="KW-1185">Reference proteome</keyword>
<gene>
    <name evidence="2" type="ORF">D0T12_20640</name>
</gene>
<sequence>MQREAVPPAKREPALSPVATPPPVPVQREQAPAPPPAKGGAERPGDMDLDELARRLVGPMSRLLRAELRMDRERVGRLRDQRSY</sequence>
<comment type="caution">
    <text evidence="2">The sequence shown here is derived from an EMBL/GenBank/DDBJ whole genome shotgun (WGS) entry which is preliminary data.</text>
</comment>
<dbReference type="AlphaFoldDB" id="A0A372GDJ7"/>
<feature type="compositionally biased region" description="Basic and acidic residues" evidence="1">
    <location>
        <begin position="1"/>
        <end position="13"/>
    </location>
</feature>
<organism evidence="2 3">
    <name type="scientific">Actinomadura spongiicola</name>
    <dbReference type="NCBI Taxonomy" id="2303421"/>
    <lineage>
        <taxon>Bacteria</taxon>
        <taxon>Bacillati</taxon>
        <taxon>Actinomycetota</taxon>
        <taxon>Actinomycetes</taxon>
        <taxon>Streptosporangiales</taxon>
        <taxon>Thermomonosporaceae</taxon>
        <taxon>Actinomadura</taxon>
    </lineage>
</organism>
<dbReference type="EMBL" id="QVNQ01000006">
    <property type="protein sequence ID" value="RFS83458.1"/>
    <property type="molecule type" value="Genomic_DNA"/>
</dbReference>
<dbReference type="Proteomes" id="UP000262882">
    <property type="component" value="Unassembled WGS sequence"/>
</dbReference>
<evidence type="ECO:0000313" key="3">
    <source>
        <dbReference type="Proteomes" id="UP000262882"/>
    </source>
</evidence>
<evidence type="ECO:0000313" key="2">
    <source>
        <dbReference type="EMBL" id="RFS83458.1"/>
    </source>
</evidence>
<evidence type="ECO:0000256" key="1">
    <source>
        <dbReference type="SAM" id="MobiDB-lite"/>
    </source>
</evidence>
<feature type="region of interest" description="Disordered" evidence="1">
    <location>
        <begin position="1"/>
        <end position="48"/>
    </location>
</feature>